<comment type="similarity">
    <text evidence="1">Belongs to the peptidase C40 family.</text>
</comment>
<feature type="compositionally biased region" description="Low complexity" evidence="5">
    <location>
        <begin position="58"/>
        <end position="77"/>
    </location>
</feature>
<proteinExistence type="inferred from homology"/>
<sequence>MKKGQVFLWSSFVLLLALGANQEVAKADTTDNASESVQVQSQVANDQPLTKATQDQPVATSNTSNTSNADANNVSNDQQTTPAQQTSVDTPVNQAATDSTDVTTTTAQNDTNSNQGVVTDVNGGVVTTFDKITRLYREDGSMIDNFGLSANSPWRTDKKLALNSQNYYRVSTDAYANSNDVTLTFGADADGIVQVKGSGAVPYSREDQGFTRNDANSNFEAGSLWKYNKTDDLDGLTYYQIGNNVWVNGYDAAPYVAYQNPEGWLQVENAQLQPEGPVGYELYNDVEGVKVWLVRRYFGQSNSHTIYDSSTAYYVRNFQRNHGLPVTGIVNLATWTAMGFSESSWYGIDSYVAPLQTNTLSTRSDHIEAMINQAYKYVGQPWISGASSSPEYGVDCSGLVVQALYASGINPSPVTSIQHAQPGNEWNSRMLFSDNRIHAVNFNDRQRGDLIFFASPSTGIVWHVGILLDANTMIDSWGPYVGTSGIYSGKGTIVGVKRVFS</sequence>
<dbReference type="PROSITE" id="PS51935">
    <property type="entry name" value="NLPC_P60"/>
    <property type="match status" value="1"/>
</dbReference>
<dbReference type="Pfam" id="PF01471">
    <property type="entry name" value="PG_binding_1"/>
    <property type="match status" value="1"/>
</dbReference>
<evidence type="ECO:0000256" key="1">
    <source>
        <dbReference type="ARBA" id="ARBA00007074"/>
    </source>
</evidence>
<dbReference type="InterPro" id="IPR002477">
    <property type="entry name" value="Peptidoglycan-bd-like"/>
</dbReference>
<keyword evidence="6" id="KW-0732">Signal</keyword>
<dbReference type="PANTHER" id="PTHR47053">
    <property type="entry name" value="MUREIN DD-ENDOPEPTIDASE MEPH-RELATED"/>
    <property type="match status" value="1"/>
</dbReference>
<comment type="caution">
    <text evidence="8">The sequence shown here is derived from an EMBL/GenBank/DDBJ whole genome shotgun (WGS) entry which is preliminary data.</text>
</comment>
<keyword evidence="3" id="KW-0378">Hydrolase</keyword>
<dbReference type="RefSeq" id="WP_125593272.1">
    <property type="nucleotide sequence ID" value="NZ_JBHSSN010000004.1"/>
</dbReference>
<protein>
    <submittedName>
        <fullName evidence="8">Peptidoglycan-binding protein</fullName>
    </submittedName>
</protein>
<dbReference type="InterPro" id="IPR000064">
    <property type="entry name" value="NLP_P60_dom"/>
</dbReference>
<dbReference type="SUPFAM" id="SSF47090">
    <property type="entry name" value="PGBD-like"/>
    <property type="match status" value="1"/>
</dbReference>
<name>A0ABW1USW6_9LACO</name>
<evidence type="ECO:0000256" key="5">
    <source>
        <dbReference type="SAM" id="MobiDB-lite"/>
    </source>
</evidence>
<dbReference type="InterPro" id="IPR036365">
    <property type="entry name" value="PGBD-like_sf"/>
</dbReference>
<dbReference type="Gene3D" id="1.10.101.10">
    <property type="entry name" value="PGBD-like superfamily/PGBD"/>
    <property type="match status" value="1"/>
</dbReference>
<evidence type="ECO:0000256" key="2">
    <source>
        <dbReference type="ARBA" id="ARBA00022670"/>
    </source>
</evidence>
<evidence type="ECO:0000256" key="3">
    <source>
        <dbReference type="ARBA" id="ARBA00022801"/>
    </source>
</evidence>
<feature type="chain" id="PRO_5045889478" evidence="6">
    <location>
        <begin position="26"/>
        <end position="501"/>
    </location>
</feature>
<organism evidence="8 9">
    <name type="scientific">Companilactobacillus baiquanensis</name>
    <dbReference type="NCBI Taxonomy" id="2486005"/>
    <lineage>
        <taxon>Bacteria</taxon>
        <taxon>Bacillati</taxon>
        <taxon>Bacillota</taxon>
        <taxon>Bacilli</taxon>
        <taxon>Lactobacillales</taxon>
        <taxon>Lactobacillaceae</taxon>
        <taxon>Companilactobacillus</taxon>
    </lineage>
</organism>
<feature type="compositionally biased region" description="Polar residues" evidence="5">
    <location>
        <begin position="78"/>
        <end position="93"/>
    </location>
</feature>
<accession>A0ABW1USW6</accession>
<evidence type="ECO:0000313" key="9">
    <source>
        <dbReference type="Proteomes" id="UP001596186"/>
    </source>
</evidence>
<reference evidence="9" key="1">
    <citation type="journal article" date="2019" name="Int. J. Syst. Evol. Microbiol.">
        <title>The Global Catalogue of Microorganisms (GCM) 10K type strain sequencing project: providing services to taxonomists for standard genome sequencing and annotation.</title>
        <authorList>
            <consortium name="The Broad Institute Genomics Platform"/>
            <consortium name="The Broad Institute Genome Sequencing Center for Infectious Disease"/>
            <person name="Wu L."/>
            <person name="Ma J."/>
        </authorList>
    </citation>
    <scope>NUCLEOTIDE SEQUENCE [LARGE SCALE GENOMIC DNA]</scope>
    <source>
        <strain evidence="9">CCM 8895</strain>
    </source>
</reference>
<gene>
    <name evidence="8" type="ORF">ACFP1F_02985</name>
</gene>
<feature type="signal peptide" evidence="6">
    <location>
        <begin position="1"/>
        <end position="25"/>
    </location>
</feature>
<dbReference type="Proteomes" id="UP001596186">
    <property type="component" value="Unassembled WGS sequence"/>
</dbReference>
<feature type="domain" description="NlpC/P60" evidence="7">
    <location>
        <begin position="364"/>
        <end position="501"/>
    </location>
</feature>
<evidence type="ECO:0000256" key="4">
    <source>
        <dbReference type="ARBA" id="ARBA00022807"/>
    </source>
</evidence>
<keyword evidence="2" id="KW-0645">Protease</keyword>
<dbReference type="Pfam" id="PF00877">
    <property type="entry name" value="NLPC_P60"/>
    <property type="match status" value="1"/>
</dbReference>
<evidence type="ECO:0000256" key="6">
    <source>
        <dbReference type="SAM" id="SignalP"/>
    </source>
</evidence>
<dbReference type="InterPro" id="IPR036366">
    <property type="entry name" value="PGBDSf"/>
</dbReference>
<feature type="compositionally biased region" description="Polar residues" evidence="5">
    <location>
        <begin position="30"/>
        <end position="57"/>
    </location>
</feature>
<evidence type="ECO:0000259" key="7">
    <source>
        <dbReference type="PROSITE" id="PS51935"/>
    </source>
</evidence>
<dbReference type="SUPFAM" id="SSF54001">
    <property type="entry name" value="Cysteine proteinases"/>
    <property type="match status" value="1"/>
</dbReference>
<evidence type="ECO:0000313" key="8">
    <source>
        <dbReference type="EMBL" id="MFC6322733.1"/>
    </source>
</evidence>
<dbReference type="InterPro" id="IPR038765">
    <property type="entry name" value="Papain-like_cys_pep_sf"/>
</dbReference>
<dbReference type="InterPro" id="IPR051202">
    <property type="entry name" value="Peptidase_C40"/>
</dbReference>
<keyword evidence="9" id="KW-1185">Reference proteome</keyword>
<dbReference type="EMBL" id="JBHSSN010000004">
    <property type="protein sequence ID" value="MFC6322733.1"/>
    <property type="molecule type" value="Genomic_DNA"/>
</dbReference>
<dbReference type="Gene3D" id="3.90.1720.10">
    <property type="entry name" value="endopeptidase domain like (from Nostoc punctiforme)"/>
    <property type="match status" value="1"/>
</dbReference>
<dbReference type="PANTHER" id="PTHR47053:SF1">
    <property type="entry name" value="MUREIN DD-ENDOPEPTIDASE MEPH-RELATED"/>
    <property type="match status" value="1"/>
</dbReference>
<keyword evidence="4" id="KW-0788">Thiol protease</keyword>
<feature type="compositionally biased region" description="Low complexity" evidence="5">
    <location>
        <begin position="94"/>
        <end position="117"/>
    </location>
</feature>
<feature type="region of interest" description="Disordered" evidence="5">
    <location>
        <begin position="29"/>
        <end position="117"/>
    </location>
</feature>